<evidence type="ECO:0000313" key="12">
    <source>
        <dbReference type="EnsemblPlants" id="KEH37423"/>
    </source>
</evidence>
<comment type="subcellular location">
    <subcellularLocation>
        <location evidence="1 9">Secreted</location>
    </subcellularLocation>
</comment>
<name>Q2HS03_MEDTR</name>
<keyword evidence="3 9" id="KW-0964">Secreted</keyword>
<evidence type="ECO:0000313" key="10">
    <source>
        <dbReference type="EMBL" id="ABD33384.2"/>
    </source>
</evidence>
<proteinExistence type="inferred from homology"/>
<accession>Q2HS03</accession>
<dbReference type="EMBL" id="CM001218">
    <property type="protein sequence ID" value="KEH37423.1"/>
    <property type="molecule type" value="Genomic_DNA"/>
</dbReference>
<reference evidence="10" key="1">
    <citation type="submission" date="2005-03" db="EMBL/GenBank/DDBJ databases">
        <authorList>
            <person name="Town C.D."/>
        </authorList>
    </citation>
    <scope>NUCLEOTIDE SEQUENCE</scope>
</reference>
<keyword evidence="5 9" id="KW-0295">Fungicide</keyword>
<reference evidence="11 13" key="4">
    <citation type="journal article" date="2014" name="BMC Genomics">
        <title>An improved genome release (version Mt4.0) for the model legume Medicago truncatula.</title>
        <authorList>
            <person name="Tang H."/>
            <person name="Krishnakumar V."/>
            <person name="Bidwell S."/>
            <person name="Rosen B."/>
            <person name="Chan A."/>
            <person name="Zhou S."/>
            <person name="Gentzbittel L."/>
            <person name="Childs K.L."/>
            <person name="Yandell M."/>
            <person name="Gundlach H."/>
            <person name="Mayer K.F."/>
            <person name="Schwartz D.C."/>
            <person name="Town C.D."/>
        </authorList>
    </citation>
    <scope>GENOME REANNOTATION</scope>
    <source>
        <strain evidence="11">A17</strain>
        <strain evidence="12 13">cv. Jemalong A17</strain>
    </source>
</reference>
<dbReference type="EMBL" id="AC157504">
    <property type="protein sequence ID" value="ABD33384.2"/>
    <property type="molecule type" value="Genomic_DNA"/>
</dbReference>
<organism evidence="10">
    <name type="scientific">Medicago truncatula</name>
    <name type="common">Barrel medic</name>
    <name type="synonym">Medicago tribuloides</name>
    <dbReference type="NCBI Taxonomy" id="3880"/>
    <lineage>
        <taxon>Eukaryota</taxon>
        <taxon>Viridiplantae</taxon>
        <taxon>Streptophyta</taxon>
        <taxon>Embryophyta</taxon>
        <taxon>Tracheophyta</taxon>
        <taxon>Spermatophyta</taxon>
        <taxon>Magnoliopsida</taxon>
        <taxon>eudicotyledons</taxon>
        <taxon>Gunneridae</taxon>
        <taxon>Pentapetalae</taxon>
        <taxon>rosids</taxon>
        <taxon>fabids</taxon>
        <taxon>Fabales</taxon>
        <taxon>Fabaceae</taxon>
        <taxon>Papilionoideae</taxon>
        <taxon>50 kb inversion clade</taxon>
        <taxon>NPAAA clade</taxon>
        <taxon>Hologalegina</taxon>
        <taxon>IRL clade</taxon>
        <taxon>Trifolieae</taxon>
        <taxon>Medicago</taxon>
    </lineage>
</organism>
<evidence type="ECO:0000256" key="7">
    <source>
        <dbReference type="ARBA" id="ARBA00022821"/>
    </source>
</evidence>
<dbReference type="PANTHER" id="PTHR36788">
    <property type="entry name" value="DEFENSIN-LIKE PROTEIN 183"/>
    <property type="match status" value="1"/>
</dbReference>
<evidence type="ECO:0000256" key="2">
    <source>
        <dbReference type="ARBA" id="ARBA00006722"/>
    </source>
</evidence>
<dbReference type="InterPro" id="IPR039641">
    <property type="entry name" value="LCR"/>
</dbReference>
<evidence type="ECO:0000256" key="6">
    <source>
        <dbReference type="ARBA" id="ARBA00022729"/>
    </source>
</evidence>
<feature type="signal peptide" evidence="9">
    <location>
        <begin position="1"/>
        <end position="20"/>
    </location>
</feature>
<dbReference type="GO" id="GO:0005576">
    <property type="term" value="C:extracellular region"/>
    <property type="evidence" value="ECO:0007669"/>
    <property type="project" value="UniProtKB-SubCell"/>
</dbReference>
<evidence type="ECO:0000256" key="5">
    <source>
        <dbReference type="ARBA" id="ARBA00022577"/>
    </source>
</evidence>
<dbReference type="PANTHER" id="PTHR36788:SF2">
    <property type="entry name" value="DEFENSIN-LIKE PROTEIN 183"/>
    <property type="match status" value="1"/>
</dbReference>
<keyword evidence="4 9" id="KW-0929">Antimicrobial</keyword>
<keyword evidence="13" id="KW-1185">Reference proteome</keyword>
<comment type="similarity">
    <text evidence="2 9">Belongs to the DEFL family.</text>
</comment>
<evidence type="ECO:0000256" key="3">
    <source>
        <dbReference type="ARBA" id="ARBA00022525"/>
    </source>
</evidence>
<evidence type="ECO:0000313" key="11">
    <source>
        <dbReference type="EMBL" id="KEH37423.1"/>
    </source>
</evidence>
<sequence>MVNQIPNYILFLMLVLSVVGKVKVKGETCTQNFRPFVDTPSCDNYCKGQWSDGNGICESGGLCICKFPCGGKPGKDQIKRKCSVSTGFCNDGASACNSECGNRYYAGIGYCDGSIYPQIAICYCQYVC</sequence>
<keyword evidence="7 9" id="KW-0611">Plant defense</keyword>
<dbReference type="EnsemblPlants" id="KEH37423">
    <property type="protein sequence ID" value="KEH37423"/>
    <property type="gene ID" value="MTR_2g037105"/>
</dbReference>
<keyword evidence="8" id="KW-1015">Disulfide bond</keyword>
<reference evidence="12" key="5">
    <citation type="submission" date="2015-04" db="UniProtKB">
        <authorList>
            <consortium name="EnsemblPlants"/>
        </authorList>
    </citation>
    <scope>IDENTIFICATION</scope>
    <source>
        <strain evidence="12">cv. Jemalong A17</strain>
    </source>
</reference>
<protein>
    <recommendedName>
        <fullName evidence="9">Defensin-like protein</fullName>
    </recommendedName>
</protein>
<keyword evidence="6 9" id="KW-0732">Signal</keyword>
<dbReference type="AlphaFoldDB" id="Q2HS03"/>
<reference evidence="10" key="2">
    <citation type="submission" date="2007-03" db="EMBL/GenBank/DDBJ databases">
        <authorList>
            <consortium name="The International Medicago Genome Annotation Group"/>
        </authorList>
    </citation>
    <scope>NUCLEOTIDE SEQUENCE</scope>
</reference>
<reference evidence="11 13" key="3">
    <citation type="journal article" date="2011" name="Nature">
        <title>The Medicago genome provides insight into the evolution of rhizobial symbioses.</title>
        <authorList>
            <person name="Young N.D."/>
            <person name="Debelle F."/>
            <person name="Oldroyd G.E."/>
            <person name="Geurts R."/>
            <person name="Cannon S.B."/>
            <person name="Udvardi M.K."/>
            <person name="Benedito V.A."/>
            <person name="Mayer K.F."/>
            <person name="Gouzy J."/>
            <person name="Schoof H."/>
            <person name="Van de Peer Y."/>
            <person name="Proost S."/>
            <person name="Cook D.R."/>
            <person name="Meyers B.C."/>
            <person name="Spannagl M."/>
            <person name="Cheung F."/>
            <person name="De Mita S."/>
            <person name="Krishnakumar V."/>
            <person name="Gundlach H."/>
            <person name="Zhou S."/>
            <person name="Mudge J."/>
            <person name="Bharti A.K."/>
            <person name="Murray J.D."/>
            <person name="Naoumkina M.A."/>
            <person name="Rosen B."/>
            <person name="Silverstein K.A."/>
            <person name="Tang H."/>
            <person name="Rombauts S."/>
            <person name="Zhao P.X."/>
            <person name="Zhou P."/>
            <person name="Barbe V."/>
            <person name="Bardou P."/>
            <person name="Bechner M."/>
            <person name="Bellec A."/>
            <person name="Berger A."/>
            <person name="Berges H."/>
            <person name="Bidwell S."/>
            <person name="Bisseling T."/>
            <person name="Choisne N."/>
            <person name="Couloux A."/>
            <person name="Denny R."/>
            <person name="Deshpande S."/>
            <person name="Dai X."/>
            <person name="Doyle J.J."/>
            <person name="Dudez A.M."/>
            <person name="Farmer A.D."/>
            <person name="Fouteau S."/>
            <person name="Franken C."/>
            <person name="Gibelin C."/>
            <person name="Gish J."/>
            <person name="Goldstein S."/>
            <person name="Gonzalez A.J."/>
            <person name="Green P.J."/>
            <person name="Hallab A."/>
            <person name="Hartog M."/>
            <person name="Hua A."/>
            <person name="Humphray S.J."/>
            <person name="Jeong D.H."/>
            <person name="Jing Y."/>
            <person name="Jocker A."/>
            <person name="Kenton S.M."/>
            <person name="Kim D.J."/>
            <person name="Klee K."/>
            <person name="Lai H."/>
            <person name="Lang C."/>
            <person name="Lin S."/>
            <person name="Macmil S.L."/>
            <person name="Magdelenat G."/>
            <person name="Matthews L."/>
            <person name="McCorrison J."/>
            <person name="Monaghan E.L."/>
            <person name="Mun J.H."/>
            <person name="Najar F.Z."/>
            <person name="Nicholson C."/>
            <person name="Noirot C."/>
            <person name="O'Bleness M."/>
            <person name="Paule C.R."/>
            <person name="Poulain J."/>
            <person name="Prion F."/>
            <person name="Qin B."/>
            <person name="Qu C."/>
            <person name="Retzel E.F."/>
            <person name="Riddle C."/>
            <person name="Sallet E."/>
            <person name="Samain S."/>
            <person name="Samson N."/>
            <person name="Sanders I."/>
            <person name="Saurat O."/>
            <person name="Scarpelli C."/>
            <person name="Schiex T."/>
            <person name="Segurens B."/>
            <person name="Severin A.J."/>
            <person name="Sherrier D.J."/>
            <person name="Shi R."/>
            <person name="Sims S."/>
            <person name="Singer S.R."/>
            <person name="Sinharoy S."/>
            <person name="Sterck L."/>
            <person name="Viollet A."/>
            <person name="Wang B.B."/>
            <person name="Wang K."/>
            <person name="Wang M."/>
            <person name="Wang X."/>
            <person name="Warfsmann J."/>
            <person name="Weissenbach J."/>
            <person name="White D.D."/>
            <person name="White J.D."/>
            <person name="Wiley G.B."/>
            <person name="Wincker P."/>
            <person name="Xing Y."/>
            <person name="Yang L."/>
            <person name="Yao Z."/>
            <person name="Ying F."/>
            <person name="Zhai J."/>
            <person name="Zhou L."/>
            <person name="Zuber A."/>
            <person name="Denarie J."/>
            <person name="Dixon R.A."/>
            <person name="May G.D."/>
            <person name="Schwartz D.C."/>
            <person name="Rogers J."/>
            <person name="Quetier F."/>
            <person name="Town C.D."/>
            <person name="Roe B.A."/>
        </authorList>
    </citation>
    <scope>NUCLEOTIDE SEQUENCE [LARGE SCALE GENOMIC DNA]</scope>
    <source>
        <strain evidence="11">A17</strain>
        <strain evidence="12 13">cv. Jemalong A17</strain>
    </source>
</reference>
<dbReference type="Proteomes" id="UP000002051">
    <property type="component" value="Chromosome 2"/>
</dbReference>
<evidence type="ECO:0000256" key="4">
    <source>
        <dbReference type="ARBA" id="ARBA00022529"/>
    </source>
</evidence>
<evidence type="ECO:0000256" key="8">
    <source>
        <dbReference type="ARBA" id="ARBA00023157"/>
    </source>
</evidence>
<dbReference type="HOGENOM" id="CLU_158287_1_0_1"/>
<evidence type="ECO:0000313" key="13">
    <source>
        <dbReference type="Proteomes" id="UP000002051"/>
    </source>
</evidence>
<evidence type="ECO:0000256" key="1">
    <source>
        <dbReference type="ARBA" id="ARBA00004613"/>
    </source>
</evidence>
<dbReference type="GO" id="GO:0031640">
    <property type="term" value="P:killing of cells of another organism"/>
    <property type="evidence" value="ECO:0007669"/>
    <property type="project" value="UniProtKB-UniRule"/>
</dbReference>
<gene>
    <name evidence="11" type="ordered locus">MTR_2g037105</name>
    <name evidence="10" type="ORF">MtrDRAFT_AC157504g30v2</name>
</gene>
<dbReference type="GO" id="GO:0050832">
    <property type="term" value="P:defense response to fungus"/>
    <property type="evidence" value="ECO:0007669"/>
    <property type="project" value="UniProtKB-UniRule"/>
</dbReference>
<evidence type="ECO:0000256" key="9">
    <source>
        <dbReference type="RuleBase" id="RU367109"/>
    </source>
</evidence>
<feature type="chain" id="PRO_5014586120" description="Defensin-like protein" evidence="9">
    <location>
        <begin position="21"/>
        <end position="128"/>
    </location>
</feature>